<name>A0ABQ7WG51_SOLTU</name>
<proteinExistence type="predicted"/>
<evidence type="ECO:0000313" key="3">
    <source>
        <dbReference type="EMBL" id="KAH0778862.1"/>
    </source>
</evidence>
<feature type="compositionally biased region" description="Pro residues" evidence="1">
    <location>
        <begin position="366"/>
        <end position="375"/>
    </location>
</feature>
<keyword evidence="4" id="KW-1185">Reference proteome</keyword>
<dbReference type="EMBL" id="JAIVGD010000002">
    <property type="protein sequence ID" value="KAH0778862.1"/>
    <property type="molecule type" value="Genomic_DNA"/>
</dbReference>
<accession>A0ABQ7WG51</accession>
<dbReference type="Proteomes" id="UP000826656">
    <property type="component" value="Unassembled WGS sequence"/>
</dbReference>
<comment type="caution">
    <text evidence="3">The sequence shown here is derived from an EMBL/GenBank/DDBJ whole genome shotgun (WGS) entry which is preliminary data.</text>
</comment>
<feature type="compositionally biased region" description="Low complexity" evidence="1">
    <location>
        <begin position="393"/>
        <end position="405"/>
    </location>
</feature>
<feature type="compositionally biased region" description="Polar residues" evidence="1">
    <location>
        <begin position="382"/>
        <end position="392"/>
    </location>
</feature>
<feature type="domain" description="Reverse transcriptase Ty1/copia-type" evidence="2">
    <location>
        <begin position="459"/>
        <end position="532"/>
    </location>
</feature>
<organism evidence="3 4">
    <name type="scientific">Solanum tuberosum</name>
    <name type="common">Potato</name>
    <dbReference type="NCBI Taxonomy" id="4113"/>
    <lineage>
        <taxon>Eukaryota</taxon>
        <taxon>Viridiplantae</taxon>
        <taxon>Streptophyta</taxon>
        <taxon>Embryophyta</taxon>
        <taxon>Tracheophyta</taxon>
        <taxon>Spermatophyta</taxon>
        <taxon>Magnoliopsida</taxon>
        <taxon>eudicotyledons</taxon>
        <taxon>Gunneridae</taxon>
        <taxon>Pentapetalae</taxon>
        <taxon>asterids</taxon>
        <taxon>lamiids</taxon>
        <taxon>Solanales</taxon>
        <taxon>Solanaceae</taxon>
        <taxon>Solanoideae</taxon>
        <taxon>Solaneae</taxon>
        <taxon>Solanum</taxon>
    </lineage>
</organism>
<feature type="compositionally biased region" description="Low complexity" evidence="1">
    <location>
        <begin position="349"/>
        <end position="358"/>
    </location>
</feature>
<dbReference type="PANTHER" id="PTHR47481">
    <property type="match status" value="1"/>
</dbReference>
<dbReference type="PANTHER" id="PTHR47481:SF21">
    <property type="entry name" value="BASIC-LEUCINE ZIPPER TRANSCRIPTION FACTOR Q-RELATED"/>
    <property type="match status" value="1"/>
</dbReference>
<feature type="compositionally biased region" description="Basic residues" evidence="1">
    <location>
        <begin position="412"/>
        <end position="423"/>
    </location>
</feature>
<evidence type="ECO:0000256" key="1">
    <source>
        <dbReference type="SAM" id="MobiDB-lite"/>
    </source>
</evidence>
<evidence type="ECO:0000259" key="2">
    <source>
        <dbReference type="Pfam" id="PF07727"/>
    </source>
</evidence>
<feature type="compositionally biased region" description="Polar residues" evidence="1">
    <location>
        <begin position="277"/>
        <end position="329"/>
    </location>
</feature>
<feature type="region of interest" description="Disordered" evidence="1">
    <location>
        <begin position="277"/>
        <end position="437"/>
    </location>
</feature>
<sequence>MVPNTTVVNADSTSSIIVIVQFNPASQLPIKLADNHNFTTWKAHVSMLMHGLNLFGHLDGTIVAPPITLTSNNEITLNPTYTNWFRQDQLVQNAILASVDPTLASIVATATSSHKAWESLHTAFTNKSHTRIISLQDQLARITQDSRLVTNHLRDICSIANELAIGGAPITDVQLTVRILQGLGPDYNLISAAIQSREIMITYEEIYEKLLDHEIFLKHEEAKRTPPITVAIAQRNNQAPSKNNNNRKQANDQNFTCKAQNLNMDLPPAIACGPCPQSSPMPLSTNRDKSQSSGILFNSPHSSISNEVAFSTQNSRQPLNPSSLNPNTHFKQENPPLLTYRRHNPPSAPQSLPSLASQNTHLSPSVPNPIDPPSTPHLSAIITPSSTQPIEPTSTSPATTTSSHSMVTRSKNNIHKPKQRPRFVSHSPSTKPPSFYKQSQREPYWNIAIQAEFDVVVRNHMWTLVPNDHSKNVVDCKWFFRIKHHPDGFIDRYKAQLVAKGFTQRPGLDYHSTFSLVVKLITIRLVLAIAVQCN</sequence>
<gene>
    <name evidence="3" type="ORF">KY290_005289</name>
</gene>
<dbReference type="InterPro" id="IPR013103">
    <property type="entry name" value="RVT_2"/>
</dbReference>
<evidence type="ECO:0000313" key="4">
    <source>
        <dbReference type="Proteomes" id="UP000826656"/>
    </source>
</evidence>
<dbReference type="Pfam" id="PF14223">
    <property type="entry name" value="Retrotran_gag_2"/>
    <property type="match status" value="1"/>
</dbReference>
<protein>
    <recommendedName>
        <fullName evidence="2">Reverse transcriptase Ty1/copia-type domain-containing protein</fullName>
    </recommendedName>
</protein>
<reference evidence="3 4" key="1">
    <citation type="journal article" date="2021" name="bioRxiv">
        <title>Chromosome-scale and haplotype-resolved genome assembly of a tetraploid potato cultivar.</title>
        <authorList>
            <person name="Sun H."/>
            <person name="Jiao W.-B."/>
            <person name="Krause K."/>
            <person name="Campoy J.A."/>
            <person name="Goel M."/>
            <person name="Folz-Donahue K."/>
            <person name="Kukat C."/>
            <person name="Huettel B."/>
            <person name="Schneeberger K."/>
        </authorList>
    </citation>
    <scope>NUCLEOTIDE SEQUENCE [LARGE SCALE GENOMIC DNA]</scope>
    <source>
        <strain evidence="3">SolTubOtavaFocal</strain>
        <tissue evidence="3">Leaves</tissue>
    </source>
</reference>
<dbReference type="Pfam" id="PF07727">
    <property type="entry name" value="RVT_2"/>
    <property type="match status" value="1"/>
</dbReference>